<dbReference type="Gene3D" id="3.20.20.80">
    <property type="entry name" value="Glycosidases"/>
    <property type="match status" value="1"/>
</dbReference>
<feature type="domain" description="Glycoside hydrolase family 5 C-terminal" evidence="8">
    <location>
        <begin position="411"/>
        <end position="487"/>
    </location>
</feature>
<keyword evidence="10" id="KW-1185">Reference proteome</keyword>
<feature type="signal peptide" evidence="6">
    <location>
        <begin position="1"/>
        <end position="36"/>
    </location>
</feature>
<feature type="region of interest" description="Disordered" evidence="5">
    <location>
        <begin position="40"/>
        <end position="69"/>
    </location>
</feature>
<gene>
    <name evidence="9" type="ORF">ESP57_13730</name>
</gene>
<dbReference type="PROSITE" id="PS00659">
    <property type="entry name" value="GLYCOSYL_HYDROL_F5"/>
    <property type="match status" value="1"/>
</dbReference>
<reference evidence="9 10" key="1">
    <citation type="submission" date="2019-01" db="EMBL/GenBank/DDBJ databases">
        <authorList>
            <person name="Li J."/>
        </authorList>
    </citation>
    <scope>NUCLEOTIDE SEQUENCE [LARGE SCALE GENOMIC DNA]</scope>
    <source>
        <strain evidence="9 10">CCUG 35506</strain>
    </source>
</reference>
<dbReference type="InterPro" id="IPR013780">
    <property type="entry name" value="Glyco_hydro_b"/>
</dbReference>
<feature type="domain" description="Glycoside hydrolase family 5" evidence="7">
    <location>
        <begin position="75"/>
        <end position="384"/>
    </location>
</feature>
<dbReference type="AlphaFoldDB" id="A0A4Q2JLW9"/>
<comment type="similarity">
    <text evidence="1 4">Belongs to the glycosyl hydrolase 5 (cellulase A) family.</text>
</comment>
<dbReference type="SUPFAM" id="SSF51445">
    <property type="entry name" value="(Trans)glycosidases"/>
    <property type="match status" value="1"/>
</dbReference>
<evidence type="ECO:0000256" key="6">
    <source>
        <dbReference type="SAM" id="SignalP"/>
    </source>
</evidence>
<evidence type="ECO:0000313" key="10">
    <source>
        <dbReference type="Proteomes" id="UP000292935"/>
    </source>
</evidence>
<dbReference type="Pfam" id="PF18564">
    <property type="entry name" value="Glyco_hydro_5_C"/>
    <property type="match status" value="1"/>
</dbReference>
<dbReference type="GO" id="GO:0016042">
    <property type="term" value="P:lipid catabolic process"/>
    <property type="evidence" value="ECO:0007669"/>
    <property type="project" value="UniProtKB-ARBA"/>
</dbReference>
<evidence type="ECO:0000256" key="3">
    <source>
        <dbReference type="ARBA" id="ARBA00023295"/>
    </source>
</evidence>
<keyword evidence="6" id="KW-0732">Signal</keyword>
<evidence type="ECO:0000256" key="5">
    <source>
        <dbReference type="SAM" id="MobiDB-lite"/>
    </source>
</evidence>
<keyword evidence="3 4" id="KW-0326">Glycosidase</keyword>
<evidence type="ECO:0000259" key="7">
    <source>
        <dbReference type="Pfam" id="PF00150"/>
    </source>
</evidence>
<protein>
    <submittedName>
        <fullName evidence="9">Endoglycoceramidase</fullName>
    </submittedName>
</protein>
<accession>A0A4Q2JLW9</accession>
<dbReference type="InterPro" id="IPR017853">
    <property type="entry name" value="GH"/>
</dbReference>
<dbReference type="Proteomes" id="UP000292935">
    <property type="component" value="Unassembled WGS sequence"/>
</dbReference>
<dbReference type="OrthoDB" id="9806701at2"/>
<dbReference type="EMBL" id="SDPO01000003">
    <property type="protein sequence ID" value="RXZ47599.1"/>
    <property type="molecule type" value="Genomic_DNA"/>
</dbReference>
<proteinExistence type="inferred from homology"/>
<dbReference type="InterPro" id="IPR018087">
    <property type="entry name" value="Glyco_hydro_5_CS"/>
</dbReference>
<dbReference type="InterPro" id="IPR052066">
    <property type="entry name" value="Glycosphingolipid_Hydrolases"/>
</dbReference>
<keyword evidence="2 4" id="KW-0378">Hydrolase</keyword>
<dbReference type="Gene3D" id="2.60.40.1180">
    <property type="entry name" value="Golgi alpha-mannosidase II"/>
    <property type="match status" value="1"/>
</dbReference>
<dbReference type="PANTHER" id="PTHR31308:SF3">
    <property type="entry name" value="ENDOGLYCOCERAMIDASE"/>
    <property type="match status" value="1"/>
</dbReference>
<feature type="chain" id="PRO_5020251765" evidence="6">
    <location>
        <begin position="37"/>
        <end position="490"/>
    </location>
</feature>
<sequence length="490" mass="52955">MKRKGAPMPTHLHRTAAGLALATAAALALVPTAAAAAAPVGTETSSSRPAAKPGPAASDDGSTVTTPDGPVFITDEQGRALQLRGYNAAKYVHDRLTPADIESMADQGFNFLRLVVQWQYFEPEQGDYDEAYFDYVDSVLDAADREGVHVMLDMHQDVYGPVFGASGAPEWATRTDGLPFVDDPANWFNNYFQPAVMRAFTHLYDDADLRAAQQQLWVEVADRFEGHDSLLGYDLFNEPFGEFNEDEDWVTASARIESTKISDMYDRLIDAVRSVDEESWIFLEPTVLVGYGVPTQLRTFDDPKLGYAPHFYNTGVEEGGDWTGDDFVVNYEAAISAYPTANGMPLIVGEWGVPNSRTPGNAALVAAQVAAMERFASGWSIWYYCRSDGGGYCAMDAAGGAAPGNEPAFGPYARAISGVPGAEHFDAATGDYTVSFTAGAGPSEIWVPRSTYAQAPEVSITGGKAHYNAKKQTLRITAKPGSQVTLTLER</sequence>
<evidence type="ECO:0000256" key="1">
    <source>
        <dbReference type="ARBA" id="ARBA00005641"/>
    </source>
</evidence>
<evidence type="ECO:0000313" key="9">
    <source>
        <dbReference type="EMBL" id="RXZ47599.1"/>
    </source>
</evidence>
<dbReference type="GO" id="GO:0000272">
    <property type="term" value="P:polysaccharide catabolic process"/>
    <property type="evidence" value="ECO:0007669"/>
    <property type="project" value="InterPro"/>
</dbReference>
<dbReference type="InterPro" id="IPR001547">
    <property type="entry name" value="Glyco_hydro_5"/>
</dbReference>
<comment type="caution">
    <text evidence="9">The sequence shown here is derived from an EMBL/GenBank/DDBJ whole genome shotgun (WGS) entry which is preliminary data.</text>
</comment>
<dbReference type="InterPro" id="IPR041036">
    <property type="entry name" value="GH5_C"/>
</dbReference>
<dbReference type="Pfam" id="PF00150">
    <property type="entry name" value="Cellulase"/>
    <property type="match status" value="1"/>
</dbReference>
<name>A0A4Q2JLW9_9MICO</name>
<evidence type="ECO:0000256" key="4">
    <source>
        <dbReference type="RuleBase" id="RU361153"/>
    </source>
</evidence>
<organism evidence="9 10">
    <name type="scientific">Agromyces fucosus</name>
    <dbReference type="NCBI Taxonomy" id="41985"/>
    <lineage>
        <taxon>Bacteria</taxon>
        <taxon>Bacillati</taxon>
        <taxon>Actinomycetota</taxon>
        <taxon>Actinomycetes</taxon>
        <taxon>Micrococcales</taxon>
        <taxon>Microbacteriaceae</taxon>
        <taxon>Agromyces</taxon>
    </lineage>
</organism>
<evidence type="ECO:0000256" key="2">
    <source>
        <dbReference type="ARBA" id="ARBA00022801"/>
    </source>
</evidence>
<dbReference type="GO" id="GO:0004553">
    <property type="term" value="F:hydrolase activity, hydrolyzing O-glycosyl compounds"/>
    <property type="evidence" value="ECO:0007669"/>
    <property type="project" value="InterPro"/>
</dbReference>
<dbReference type="PANTHER" id="PTHR31308">
    <property type="match status" value="1"/>
</dbReference>
<evidence type="ECO:0000259" key="8">
    <source>
        <dbReference type="Pfam" id="PF18564"/>
    </source>
</evidence>
<dbReference type="GO" id="GO:1901136">
    <property type="term" value="P:carbohydrate derivative catabolic process"/>
    <property type="evidence" value="ECO:0007669"/>
    <property type="project" value="UniProtKB-ARBA"/>
</dbReference>